<accession>A0A518C7H4</accession>
<dbReference type="AlphaFoldDB" id="A0A518C7H4"/>
<protein>
    <submittedName>
        <fullName evidence="1">Uncharacterized protein</fullName>
    </submittedName>
</protein>
<proteinExistence type="predicted"/>
<evidence type="ECO:0000313" key="2">
    <source>
        <dbReference type="Proteomes" id="UP000318626"/>
    </source>
</evidence>
<keyword evidence="2" id="KW-1185">Reference proteome</keyword>
<dbReference type="Proteomes" id="UP000318626">
    <property type="component" value="Chromosome"/>
</dbReference>
<gene>
    <name evidence="1" type="ORF">Pan97_22110</name>
</gene>
<dbReference type="KEGG" id="bvo:Pan97_22110"/>
<sequence length="59" mass="6998">MRLPWNVRCKTKSKRFNYKRVLVTVRFASRPELRPGTKREAAQSIATDDIQIVWRDNGH</sequence>
<name>A0A518C7H4_9BACT</name>
<reference evidence="2" key="1">
    <citation type="submission" date="2019-02" db="EMBL/GenBank/DDBJ databases">
        <title>Deep-cultivation of Planctomycetes and their phenomic and genomic characterization uncovers novel biology.</title>
        <authorList>
            <person name="Wiegand S."/>
            <person name="Jogler M."/>
            <person name="Boedeker C."/>
            <person name="Pinto D."/>
            <person name="Vollmers J."/>
            <person name="Rivas-Marin E."/>
            <person name="Kohn T."/>
            <person name="Peeters S.H."/>
            <person name="Heuer A."/>
            <person name="Rast P."/>
            <person name="Oberbeckmann S."/>
            <person name="Bunk B."/>
            <person name="Jeske O."/>
            <person name="Meyerdierks A."/>
            <person name="Storesund J.E."/>
            <person name="Kallscheuer N."/>
            <person name="Luecker S."/>
            <person name="Lage O.M."/>
            <person name="Pohl T."/>
            <person name="Merkel B.J."/>
            <person name="Hornburger P."/>
            <person name="Mueller R.-W."/>
            <person name="Bruemmer F."/>
            <person name="Labrenz M."/>
            <person name="Spormann A.M."/>
            <person name="Op den Camp H."/>
            <person name="Overmann J."/>
            <person name="Amann R."/>
            <person name="Jetten M.S.M."/>
            <person name="Mascher T."/>
            <person name="Medema M.H."/>
            <person name="Devos D.P."/>
            <person name="Kaster A.-K."/>
            <person name="Ovreas L."/>
            <person name="Rohde M."/>
            <person name="Galperin M.Y."/>
            <person name="Jogler C."/>
        </authorList>
    </citation>
    <scope>NUCLEOTIDE SEQUENCE [LARGE SCALE GENOMIC DNA]</scope>
    <source>
        <strain evidence="2">Pan97</strain>
    </source>
</reference>
<dbReference type="EMBL" id="CP036289">
    <property type="protein sequence ID" value="QDU75187.1"/>
    <property type="molecule type" value="Genomic_DNA"/>
</dbReference>
<evidence type="ECO:0000313" key="1">
    <source>
        <dbReference type="EMBL" id="QDU75187.1"/>
    </source>
</evidence>
<organism evidence="1 2">
    <name type="scientific">Bremerella volcania</name>
    <dbReference type="NCBI Taxonomy" id="2527984"/>
    <lineage>
        <taxon>Bacteria</taxon>
        <taxon>Pseudomonadati</taxon>
        <taxon>Planctomycetota</taxon>
        <taxon>Planctomycetia</taxon>
        <taxon>Pirellulales</taxon>
        <taxon>Pirellulaceae</taxon>
        <taxon>Bremerella</taxon>
    </lineage>
</organism>